<name>A0ABN9QXN6_9DINO</name>
<proteinExistence type="predicted"/>
<evidence type="ECO:0000313" key="1">
    <source>
        <dbReference type="EMBL" id="CAK0808529.1"/>
    </source>
</evidence>
<dbReference type="Proteomes" id="UP001189429">
    <property type="component" value="Unassembled WGS sequence"/>
</dbReference>
<gene>
    <name evidence="1" type="ORF">PCOR1329_LOCUS14105</name>
</gene>
<accession>A0ABN9QXN6</accession>
<sequence>MAARKDAVTEAPEKLQSTLDQSPAYSTYKLHVNDTSSWADIVKIADTFKELATAEVYNLCDELNKAVSIYLTKRSEYQVPADPKCKLVEKAQLNVKQCAAIAAMEVQGKLRFYKVEPTLLHTAAAFKFKAGLTLNF</sequence>
<comment type="caution">
    <text evidence="1">The sequence shown here is derived from an EMBL/GenBank/DDBJ whole genome shotgun (WGS) entry which is preliminary data.</text>
</comment>
<reference evidence="1" key="1">
    <citation type="submission" date="2023-10" db="EMBL/GenBank/DDBJ databases">
        <authorList>
            <person name="Chen Y."/>
            <person name="Shah S."/>
            <person name="Dougan E. K."/>
            <person name="Thang M."/>
            <person name="Chan C."/>
        </authorList>
    </citation>
    <scope>NUCLEOTIDE SEQUENCE [LARGE SCALE GENOMIC DNA]</scope>
</reference>
<dbReference type="EMBL" id="CAUYUJ010004202">
    <property type="protein sequence ID" value="CAK0808529.1"/>
    <property type="molecule type" value="Genomic_DNA"/>
</dbReference>
<protein>
    <submittedName>
        <fullName evidence="1">Uncharacterized protein</fullName>
    </submittedName>
</protein>
<evidence type="ECO:0000313" key="2">
    <source>
        <dbReference type="Proteomes" id="UP001189429"/>
    </source>
</evidence>
<feature type="non-terminal residue" evidence="1">
    <location>
        <position position="136"/>
    </location>
</feature>
<keyword evidence="2" id="KW-1185">Reference proteome</keyword>
<organism evidence="1 2">
    <name type="scientific">Prorocentrum cordatum</name>
    <dbReference type="NCBI Taxonomy" id="2364126"/>
    <lineage>
        <taxon>Eukaryota</taxon>
        <taxon>Sar</taxon>
        <taxon>Alveolata</taxon>
        <taxon>Dinophyceae</taxon>
        <taxon>Prorocentrales</taxon>
        <taxon>Prorocentraceae</taxon>
        <taxon>Prorocentrum</taxon>
    </lineage>
</organism>